<organism evidence="5 6">
    <name type="scientific">Pomacea canaliculata</name>
    <name type="common">Golden apple snail</name>
    <dbReference type="NCBI Taxonomy" id="400727"/>
    <lineage>
        <taxon>Eukaryota</taxon>
        <taxon>Metazoa</taxon>
        <taxon>Spiralia</taxon>
        <taxon>Lophotrochozoa</taxon>
        <taxon>Mollusca</taxon>
        <taxon>Gastropoda</taxon>
        <taxon>Caenogastropoda</taxon>
        <taxon>Architaenioglossa</taxon>
        <taxon>Ampullarioidea</taxon>
        <taxon>Ampullariidae</taxon>
        <taxon>Pomacea</taxon>
    </lineage>
</organism>
<evidence type="ECO:0000256" key="1">
    <source>
        <dbReference type="ARBA" id="ARBA00008535"/>
    </source>
</evidence>
<keyword evidence="2" id="KW-0547">Nucleotide-binding</keyword>
<gene>
    <name evidence="5" type="ORF">C0Q70_17296</name>
</gene>
<dbReference type="InterPro" id="IPR027417">
    <property type="entry name" value="P-loop_NTPase"/>
</dbReference>
<reference evidence="5 6" key="1">
    <citation type="submission" date="2018-04" db="EMBL/GenBank/DDBJ databases">
        <title>The genome of golden apple snail Pomacea canaliculata provides insight into stress tolerance and invasive adaptation.</title>
        <authorList>
            <person name="Liu C."/>
            <person name="Liu B."/>
            <person name="Ren Y."/>
            <person name="Zhang Y."/>
            <person name="Wang H."/>
            <person name="Li S."/>
            <person name="Jiang F."/>
            <person name="Yin L."/>
            <person name="Zhang G."/>
            <person name="Qian W."/>
            <person name="Fan W."/>
        </authorList>
    </citation>
    <scope>NUCLEOTIDE SEQUENCE [LARGE SCALE GENOMIC DNA]</scope>
    <source>
        <strain evidence="5">SZHN2017</strain>
        <tissue evidence="5">Muscle</tissue>
    </source>
</reference>
<name>A0A2T7NS66_POMCA</name>
<comment type="similarity">
    <text evidence="1">Belongs to the TRAFAC class TrmE-Era-EngA-EngB-Septin-like GTPase superfamily. AIG1/Toc34/Toc159-like paraseptin GTPase family. IAN subfamily.</text>
</comment>
<evidence type="ECO:0000256" key="2">
    <source>
        <dbReference type="ARBA" id="ARBA00022741"/>
    </source>
</evidence>
<evidence type="ECO:0000259" key="4">
    <source>
        <dbReference type="PROSITE" id="PS51720"/>
    </source>
</evidence>
<accession>A0A2T7NS66</accession>
<feature type="domain" description="AIG1-type G" evidence="4">
    <location>
        <begin position="22"/>
        <end position="193"/>
    </location>
</feature>
<dbReference type="OrthoDB" id="8954335at2759"/>
<sequence>MSLFAEENSASSSKSECNALEDPAWRIVIVGKTGNGKSSLGNIILRCQDDTFVIGSGMNSTTTKHSVKRNLSENLEVVDTPDPVNCDMDESTAKLEVTQWKGCTNMGVVVVIRCDVRYTAEEYAIYKQIKEHWGSDFCKHLVVAFTFGDRLEQDLDDFGKQLENGCPEVVNVLRDANQQYVVFDCSAGKLKSQ</sequence>
<dbReference type="Pfam" id="PF04548">
    <property type="entry name" value="AIG1"/>
    <property type="match status" value="1"/>
</dbReference>
<dbReference type="Proteomes" id="UP000245119">
    <property type="component" value="Linkage Group LG10"/>
</dbReference>
<proteinExistence type="inferred from homology"/>
<keyword evidence="3" id="KW-0342">GTP-binding</keyword>
<evidence type="ECO:0000256" key="3">
    <source>
        <dbReference type="ARBA" id="ARBA00023134"/>
    </source>
</evidence>
<dbReference type="STRING" id="400727.A0A2T7NS66"/>
<dbReference type="PANTHER" id="PTHR10903">
    <property type="entry name" value="GTPASE, IMAP FAMILY MEMBER-RELATED"/>
    <property type="match status" value="1"/>
</dbReference>
<dbReference type="Gene3D" id="3.40.50.300">
    <property type="entry name" value="P-loop containing nucleotide triphosphate hydrolases"/>
    <property type="match status" value="1"/>
</dbReference>
<dbReference type="GO" id="GO:0005525">
    <property type="term" value="F:GTP binding"/>
    <property type="evidence" value="ECO:0007669"/>
    <property type="project" value="UniProtKB-KW"/>
</dbReference>
<keyword evidence="6" id="KW-1185">Reference proteome</keyword>
<dbReference type="InterPro" id="IPR045058">
    <property type="entry name" value="GIMA/IAN/Toc"/>
</dbReference>
<dbReference type="InterPro" id="IPR006703">
    <property type="entry name" value="G_AIG1"/>
</dbReference>
<dbReference type="EMBL" id="PZQS01000010">
    <property type="protein sequence ID" value="PVD24019.1"/>
    <property type="molecule type" value="Genomic_DNA"/>
</dbReference>
<dbReference type="PROSITE" id="PS51720">
    <property type="entry name" value="G_AIG1"/>
    <property type="match status" value="1"/>
</dbReference>
<evidence type="ECO:0000313" key="6">
    <source>
        <dbReference type="Proteomes" id="UP000245119"/>
    </source>
</evidence>
<evidence type="ECO:0000313" key="5">
    <source>
        <dbReference type="EMBL" id="PVD24019.1"/>
    </source>
</evidence>
<dbReference type="PANTHER" id="PTHR10903:SF184">
    <property type="entry name" value="GTP-BINDING PROTEIN A"/>
    <property type="match status" value="1"/>
</dbReference>
<dbReference type="AlphaFoldDB" id="A0A2T7NS66"/>
<comment type="caution">
    <text evidence="5">The sequence shown here is derived from an EMBL/GenBank/DDBJ whole genome shotgun (WGS) entry which is preliminary data.</text>
</comment>
<dbReference type="SUPFAM" id="SSF52540">
    <property type="entry name" value="P-loop containing nucleoside triphosphate hydrolases"/>
    <property type="match status" value="1"/>
</dbReference>
<protein>
    <recommendedName>
        <fullName evidence="4">AIG1-type G domain-containing protein</fullName>
    </recommendedName>
</protein>